<accession>X0V350</accession>
<dbReference type="EMBL" id="BARS01023542">
    <property type="protein sequence ID" value="GAG12520.1"/>
    <property type="molecule type" value="Genomic_DNA"/>
</dbReference>
<sequence length="69" mass="7676">DLRLINLDYYLIKPGMVGGLESDKTYSNFLAGIETLRFIYYADGKPWLTDALTLRDGTNTVSPFVSLAA</sequence>
<comment type="caution">
    <text evidence="1">The sequence shown here is derived from an EMBL/GenBank/DDBJ whole genome shotgun (WGS) entry which is preliminary data.</text>
</comment>
<evidence type="ECO:0000313" key="1">
    <source>
        <dbReference type="EMBL" id="GAG12520.1"/>
    </source>
</evidence>
<proteinExistence type="predicted"/>
<protein>
    <submittedName>
        <fullName evidence="1">Uncharacterized protein</fullName>
    </submittedName>
</protein>
<gene>
    <name evidence="1" type="ORF">S01H1_37473</name>
</gene>
<reference evidence="1" key="1">
    <citation type="journal article" date="2014" name="Front. Microbiol.">
        <title>High frequency of phylogenetically diverse reductive dehalogenase-homologous genes in deep subseafloor sedimentary metagenomes.</title>
        <authorList>
            <person name="Kawai M."/>
            <person name="Futagami T."/>
            <person name="Toyoda A."/>
            <person name="Takaki Y."/>
            <person name="Nishi S."/>
            <person name="Hori S."/>
            <person name="Arai W."/>
            <person name="Tsubouchi T."/>
            <person name="Morono Y."/>
            <person name="Uchiyama I."/>
            <person name="Ito T."/>
            <person name="Fujiyama A."/>
            <person name="Inagaki F."/>
            <person name="Takami H."/>
        </authorList>
    </citation>
    <scope>NUCLEOTIDE SEQUENCE</scope>
    <source>
        <strain evidence="1">Expedition CK06-06</strain>
    </source>
</reference>
<organism evidence="1">
    <name type="scientific">marine sediment metagenome</name>
    <dbReference type="NCBI Taxonomy" id="412755"/>
    <lineage>
        <taxon>unclassified sequences</taxon>
        <taxon>metagenomes</taxon>
        <taxon>ecological metagenomes</taxon>
    </lineage>
</organism>
<feature type="non-terminal residue" evidence="1">
    <location>
        <position position="1"/>
    </location>
</feature>
<name>X0V350_9ZZZZ</name>
<dbReference type="AlphaFoldDB" id="X0V350"/>